<evidence type="ECO:0000313" key="2">
    <source>
        <dbReference type="Proteomes" id="UP000824469"/>
    </source>
</evidence>
<name>A0AA38L8Q8_TAXCH</name>
<reference evidence="1 2" key="1">
    <citation type="journal article" date="2021" name="Nat. Plants">
        <title>The Taxus genome provides insights into paclitaxel biosynthesis.</title>
        <authorList>
            <person name="Xiong X."/>
            <person name="Gou J."/>
            <person name="Liao Q."/>
            <person name="Li Y."/>
            <person name="Zhou Q."/>
            <person name="Bi G."/>
            <person name="Li C."/>
            <person name="Du R."/>
            <person name="Wang X."/>
            <person name="Sun T."/>
            <person name="Guo L."/>
            <person name="Liang H."/>
            <person name="Lu P."/>
            <person name="Wu Y."/>
            <person name="Zhang Z."/>
            <person name="Ro D.K."/>
            <person name="Shang Y."/>
            <person name="Huang S."/>
            <person name="Yan J."/>
        </authorList>
    </citation>
    <scope>NUCLEOTIDE SEQUENCE [LARGE SCALE GENOMIC DNA]</scope>
    <source>
        <strain evidence="1">Ta-2019</strain>
    </source>
</reference>
<dbReference type="AlphaFoldDB" id="A0AA38L8Q8"/>
<organism evidence="1 2">
    <name type="scientific">Taxus chinensis</name>
    <name type="common">Chinese yew</name>
    <name type="synonym">Taxus wallichiana var. chinensis</name>
    <dbReference type="NCBI Taxonomy" id="29808"/>
    <lineage>
        <taxon>Eukaryota</taxon>
        <taxon>Viridiplantae</taxon>
        <taxon>Streptophyta</taxon>
        <taxon>Embryophyta</taxon>
        <taxon>Tracheophyta</taxon>
        <taxon>Spermatophyta</taxon>
        <taxon>Pinopsida</taxon>
        <taxon>Pinidae</taxon>
        <taxon>Conifers II</taxon>
        <taxon>Cupressales</taxon>
        <taxon>Taxaceae</taxon>
        <taxon>Taxus</taxon>
    </lineage>
</organism>
<accession>A0AA38L8Q8</accession>
<gene>
    <name evidence="1" type="ORF">KI387_024666</name>
</gene>
<dbReference type="EMBL" id="JAHRHJ020000005">
    <property type="protein sequence ID" value="KAH9316039.1"/>
    <property type="molecule type" value="Genomic_DNA"/>
</dbReference>
<proteinExistence type="predicted"/>
<comment type="caution">
    <text evidence="1">The sequence shown here is derived from an EMBL/GenBank/DDBJ whole genome shotgun (WGS) entry which is preliminary data.</text>
</comment>
<feature type="non-terminal residue" evidence="1">
    <location>
        <position position="1"/>
    </location>
</feature>
<keyword evidence="2" id="KW-1185">Reference proteome</keyword>
<dbReference type="Proteomes" id="UP000824469">
    <property type="component" value="Unassembled WGS sequence"/>
</dbReference>
<sequence length="59" mass="7077">RKFEDNFYLKQLRGIHLHVGLLLSGNQRESDNWKCYGVERSWEVQRSCCFLTKQSFHST</sequence>
<feature type="non-terminal residue" evidence="1">
    <location>
        <position position="59"/>
    </location>
</feature>
<evidence type="ECO:0000313" key="1">
    <source>
        <dbReference type="EMBL" id="KAH9316039.1"/>
    </source>
</evidence>
<protein>
    <submittedName>
        <fullName evidence="1">Uncharacterized protein</fullName>
    </submittedName>
</protein>